<evidence type="ECO:0000313" key="12">
    <source>
        <dbReference type="Proteomes" id="UP000018467"/>
    </source>
</evidence>
<dbReference type="InParanoid" id="A0A3B1JKJ9"/>
<reference evidence="12" key="1">
    <citation type="submission" date="2013-03" db="EMBL/GenBank/DDBJ databases">
        <authorList>
            <person name="Jeffery W."/>
            <person name="Warren W."/>
            <person name="Wilson R.K."/>
        </authorList>
    </citation>
    <scope>NUCLEOTIDE SEQUENCE</scope>
    <source>
        <strain evidence="12">female</strain>
    </source>
</reference>
<dbReference type="GeneTree" id="ENSGT00390000018686"/>
<accession>A0A3B1JKJ9</accession>
<dbReference type="InterPro" id="IPR055316">
    <property type="entry name" value="RSP9"/>
</dbReference>
<evidence type="ECO:0000256" key="5">
    <source>
        <dbReference type="ARBA" id="ARBA00023069"/>
    </source>
</evidence>
<dbReference type="InterPro" id="IPR006802">
    <property type="entry name" value="Radial_spoke"/>
</dbReference>
<dbReference type="GO" id="GO:0060294">
    <property type="term" value="P:cilium movement involved in cell motility"/>
    <property type="evidence" value="ECO:0007669"/>
    <property type="project" value="InterPro"/>
</dbReference>
<keyword evidence="7" id="KW-0966">Cell projection</keyword>
<comment type="similarity">
    <text evidence="9">Belongs to the flagellar radial spoke RSP9 family.</text>
</comment>
<keyword evidence="2" id="KW-0963">Cytoplasm</keyword>
<keyword evidence="12" id="KW-1185">Reference proteome</keyword>
<evidence type="ECO:0000256" key="6">
    <source>
        <dbReference type="ARBA" id="ARBA00023212"/>
    </source>
</evidence>
<evidence type="ECO:0000256" key="8">
    <source>
        <dbReference type="ARBA" id="ARBA00037822"/>
    </source>
</evidence>
<dbReference type="GO" id="GO:0001534">
    <property type="term" value="C:radial spoke"/>
    <property type="evidence" value="ECO:0007669"/>
    <property type="project" value="InterPro"/>
</dbReference>
<evidence type="ECO:0000256" key="3">
    <source>
        <dbReference type="ARBA" id="ARBA00022794"/>
    </source>
</evidence>
<keyword evidence="6" id="KW-0206">Cytoskeleton</keyword>
<keyword evidence="3" id="KW-0970">Cilium biogenesis/degradation</keyword>
<dbReference type="Pfam" id="PF04712">
    <property type="entry name" value="Radial_spoke"/>
    <property type="match status" value="1"/>
</dbReference>
<name>A0A3B1JKJ9_ASTMX</name>
<protein>
    <recommendedName>
        <fullName evidence="10">Radial spoke head protein 9 homolog</fullName>
    </recommendedName>
</protein>
<keyword evidence="5" id="KW-0969">Cilium</keyword>
<comment type="subcellular location">
    <subcellularLocation>
        <location evidence="8">Cell projection</location>
        <location evidence="8">Kinocilium</location>
    </subcellularLocation>
    <subcellularLocation>
        <location evidence="1">Cytoplasm</location>
        <location evidence="1">Cytoskeleton</location>
        <location evidence="1">Flagellum axoneme</location>
    </subcellularLocation>
</comment>
<organism evidence="11 12">
    <name type="scientific">Astyanax mexicanus</name>
    <name type="common">Blind cave fish</name>
    <name type="synonym">Astyanax fasciatus mexicanus</name>
    <dbReference type="NCBI Taxonomy" id="7994"/>
    <lineage>
        <taxon>Eukaryota</taxon>
        <taxon>Metazoa</taxon>
        <taxon>Chordata</taxon>
        <taxon>Craniata</taxon>
        <taxon>Vertebrata</taxon>
        <taxon>Euteleostomi</taxon>
        <taxon>Actinopterygii</taxon>
        <taxon>Neopterygii</taxon>
        <taxon>Teleostei</taxon>
        <taxon>Ostariophysi</taxon>
        <taxon>Characiformes</taxon>
        <taxon>Characoidei</taxon>
        <taxon>Acestrorhamphidae</taxon>
        <taxon>Acestrorhamphinae</taxon>
        <taxon>Astyanax</taxon>
    </lineage>
</organism>
<keyword evidence="4" id="KW-0282">Flagellum</keyword>
<sequence length="166" mass="19091">MDLEALYTSLDLLSRFGVTLNAEHRAALQTSFIILKTHMKFSRVLFWGKIFGLERDYYIAQGLGEDEIKDRKYFYSQDCIDWYLLPPATETLIDEVAVAAKGRFMGDPSHKYEQGTMEKEEGADTERLISFFWGGPNPRCFLTYWVGHVPPIPPVSTPNVRQLPLH</sequence>
<proteinExistence type="inferred from homology"/>
<evidence type="ECO:0000256" key="9">
    <source>
        <dbReference type="ARBA" id="ARBA00038319"/>
    </source>
</evidence>
<reference evidence="11" key="3">
    <citation type="submission" date="2025-08" db="UniProtKB">
        <authorList>
            <consortium name="Ensembl"/>
        </authorList>
    </citation>
    <scope>IDENTIFICATION</scope>
</reference>
<dbReference type="GO" id="GO:0044458">
    <property type="term" value="P:motile cilium assembly"/>
    <property type="evidence" value="ECO:0007669"/>
    <property type="project" value="TreeGrafter"/>
</dbReference>
<reference evidence="12" key="2">
    <citation type="journal article" date="2014" name="Nat. Commun.">
        <title>The cavefish genome reveals candidate genes for eye loss.</title>
        <authorList>
            <person name="McGaugh S.E."/>
            <person name="Gross J.B."/>
            <person name="Aken B."/>
            <person name="Blin M."/>
            <person name="Borowsky R."/>
            <person name="Chalopin D."/>
            <person name="Hinaux H."/>
            <person name="Jeffery W.R."/>
            <person name="Keene A."/>
            <person name="Ma L."/>
            <person name="Minx P."/>
            <person name="Murphy D."/>
            <person name="O'Quin K.E."/>
            <person name="Retaux S."/>
            <person name="Rohner N."/>
            <person name="Searle S.M."/>
            <person name="Stahl B.A."/>
            <person name="Tabin C."/>
            <person name="Volff J.N."/>
            <person name="Yoshizawa M."/>
            <person name="Warren W.C."/>
        </authorList>
    </citation>
    <scope>NUCLEOTIDE SEQUENCE [LARGE SCALE GENOMIC DNA]</scope>
    <source>
        <strain evidence="12">female</strain>
    </source>
</reference>
<evidence type="ECO:0000256" key="10">
    <source>
        <dbReference type="ARBA" id="ARBA00041080"/>
    </source>
</evidence>
<dbReference type="Proteomes" id="UP000018467">
    <property type="component" value="Unassembled WGS sequence"/>
</dbReference>
<evidence type="ECO:0000313" key="11">
    <source>
        <dbReference type="Ensembl" id="ENSAMXP00000042375.1"/>
    </source>
</evidence>
<evidence type="ECO:0000256" key="1">
    <source>
        <dbReference type="ARBA" id="ARBA00004611"/>
    </source>
</evidence>
<evidence type="ECO:0000256" key="2">
    <source>
        <dbReference type="ARBA" id="ARBA00022490"/>
    </source>
</evidence>
<dbReference type="GO" id="GO:0035082">
    <property type="term" value="P:axoneme assembly"/>
    <property type="evidence" value="ECO:0007669"/>
    <property type="project" value="InterPro"/>
</dbReference>
<dbReference type="STRING" id="7994.ENSAMXP00000042375"/>
<evidence type="ECO:0000256" key="4">
    <source>
        <dbReference type="ARBA" id="ARBA00022846"/>
    </source>
</evidence>
<evidence type="ECO:0000256" key="7">
    <source>
        <dbReference type="ARBA" id="ARBA00023273"/>
    </source>
</evidence>
<dbReference type="PANTHER" id="PTHR22069:SF0">
    <property type="entry name" value="RADIAL SPOKE HEAD PROTEIN 9 HOMOLOG"/>
    <property type="match status" value="1"/>
</dbReference>
<reference evidence="11" key="4">
    <citation type="submission" date="2025-09" db="UniProtKB">
        <authorList>
            <consortium name="Ensembl"/>
        </authorList>
    </citation>
    <scope>IDENTIFICATION</scope>
</reference>
<dbReference type="AlphaFoldDB" id="A0A3B1JKJ9"/>
<dbReference type="GO" id="GO:0060091">
    <property type="term" value="C:kinocilium"/>
    <property type="evidence" value="ECO:0007669"/>
    <property type="project" value="UniProtKB-SubCell"/>
</dbReference>
<dbReference type="Ensembl" id="ENSAMXT00000031004.1">
    <property type="protein sequence ID" value="ENSAMXP00000042375.1"/>
    <property type="gene ID" value="ENSAMXG00000033656.1"/>
</dbReference>
<dbReference type="Bgee" id="ENSAMXG00000033656">
    <property type="expression patterns" value="Expressed in liver and 2 other cell types or tissues"/>
</dbReference>
<dbReference type="PANTHER" id="PTHR22069">
    <property type="entry name" value="MITOCHONDRIAL RIBOSOMAL PROTEIN S18"/>
    <property type="match status" value="1"/>
</dbReference>